<feature type="compositionally biased region" description="Low complexity" evidence="10">
    <location>
        <begin position="29"/>
        <end position="45"/>
    </location>
</feature>
<evidence type="ECO:0000256" key="6">
    <source>
        <dbReference type="ARBA" id="ARBA00023163"/>
    </source>
</evidence>
<feature type="region of interest" description="Disordered" evidence="10">
    <location>
        <begin position="279"/>
        <end position="318"/>
    </location>
</feature>
<comment type="subcellular location">
    <subcellularLocation>
        <location evidence="8 9">Nucleus</location>
    </subcellularLocation>
</comment>
<evidence type="ECO:0000256" key="4">
    <source>
        <dbReference type="ARBA" id="ARBA00023015"/>
    </source>
</evidence>
<evidence type="ECO:0000256" key="1">
    <source>
        <dbReference type="ARBA" id="ARBA00022723"/>
    </source>
</evidence>
<keyword evidence="3 9" id="KW-0862">Zinc</keyword>
<keyword evidence="5 8" id="KW-0238">DNA-binding</keyword>
<protein>
    <recommendedName>
        <fullName evidence="9">Dof zinc finger protein</fullName>
    </recommendedName>
</protein>
<evidence type="ECO:0000256" key="8">
    <source>
        <dbReference type="PROSITE-ProRule" id="PRU00071"/>
    </source>
</evidence>
<dbReference type="GO" id="GO:0005634">
    <property type="term" value="C:nucleus"/>
    <property type="evidence" value="ECO:0007669"/>
    <property type="project" value="UniProtKB-SubCell"/>
</dbReference>
<dbReference type="GeneID" id="116193480"/>
<dbReference type="InterPro" id="IPR003851">
    <property type="entry name" value="Znf_Dof"/>
</dbReference>
<feature type="domain" description="Dof-type" evidence="11">
    <location>
        <begin position="58"/>
        <end position="112"/>
    </location>
</feature>
<keyword evidence="12" id="KW-1185">Reference proteome</keyword>
<name>A0A6P8C8P2_PUNGR</name>
<feature type="compositionally biased region" description="Low complexity" evidence="10">
    <location>
        <begin position="113"/>
        <end position="123"/>
    </location>
</feature>
<keyword evidence="2 8" id="KW-0863">Zinc-finger</keyword>
<evidence type="ECO:0000259" key="11">
    <source>
        <dbReference type="PROSITE" id="PS50884"/>
    </source>
</evidence>
<evidence type="ECO:0000256" key="7">
    <source>
        <dbReference type="ARBA" id="ARBA00023242"/>
    </source>
</evidence>
<evidence type="ECO:0000256" key="3">
    <source>
        <dbReference type="ARBA" id="ARBA00022833"/>
    </source>
</evidence>
<feature type="region of interest" description="Disordered" evidence="10">
    <location>
        <begin position="96"/>
        <end position="133"/>
    </location>
</feature>
<dbReference type="PANTHER" id="PTHR31992:SF141">
    <property type="entry name" value="DOF ZINC FINGER PROTEIN DOF1.4"/>
    <property type="match status" value="1"/>
</dbReference>
<accession>A0A6P8C8P2</accession>
<feature type="compositionally biased region" description="Gly residues" evidence="10">
    <location>
        <begin position="306"/>
        <end position="315"/>
    </location>
</feature>
<evidence type="ECO:0000256" key="10">
    <source>
        <dbReference type="SAM" id="MobiDB-lite"/>
    </source>
</evidence>
<dbReference type="PROSITE" id="PS01361">
    <property type="entry name" value="ZF_DOF_1"/>
    <property type="match status" value="1"/>
</dbReference>
<dbReference type="GO" id="GO:0003677">
    <property type="term" value="F:DNA binding"/>
    <property type="evidence" value="ECO:0007669"/>
    <property type="project" value="UniProtKB-UniRule"/>
</dbReference>
<keyword evidence="4 9" id="KW-0805">Transcription regulation</keyword>
<dbReference type="Pfam" id="PF02701">
    <property type="entry name" value="Zn_ribbon_Dof"/>
    <property type="match status" value="1"/>
</dbReference>
<dbReference type="OrthoDB" id="1927254at2759"/>
<dbReference type="GO" id="GO:0003700">
    <property type="term" value="F:DNA-binding transcription factor activity"/>
    <property type="evidence" value="ECO:0007669"/>
    <property type="project" value="UniProtKB-UniRule"/>
</dbReference>
<evidence type="ECO:0000256" key="9">
    <source>
        <dbReference type="RuleBase" id="RU369094"/>
    </source>
</evidence>
<proteinExistence type="predicted"/>
<dbReference type="AlphaFoldDB" id="A0A6P8C8P2"/>
<evidence type="ECO:0000313" key="13">
    <source>
        <dbReference type="RefSeq" id="XP_031378056.1"/>
    </source>
</evidence>
<dbReference type="PANTHER" id="PTHR31992">
    <property type="entry name" value="DOF ZINC FINGER PROTEIN DOF1.4-RELATED"/>
    <property type="match status" value="1"/>
</dbReference>
<dbReference type="InterPro" id="IPR045174">
    <property type="entry name" value="Dof"/>
</dbReference>
<keyword evidence="7 8" id="KW-0539">Nucleus</keyword>
<dbReference type="Proteomes" id="UP000515151">
    <property type="component" value="Chromosome 2"/>
</dbReference>
<sequence>MEHTTSPQWPQGTGVINDTNTNKPAMEISRSSSNTNNNNNNNQNNKKMTRPSKDQAPLNCPRCNSLNTKFCYYNNYSLSQPRYFCKTCRRYWTQGGSLRNVPVGGGSRKNKRPPSSISSSAQPAIPPPPAPSLSKDYMKLFPPVGFPNPSHRLGLDEAHDLNLSYPPIPSSAPTVGTNANVVSKGLSLMMMGHNFMQDLAFSSGEFPSSLLDFKPATTAAAAASSSLLNFSLAHNGNNSNDGRFGVGGGPRSFQLGLQEEISGGREARVLFPVEDLKQSMPSNGRAATDHQQQQYEQNNGSSSGLLQGGGGGGGAADSSNAGFWNHGLLLSGSTPWIHGNQIQ</sequence>
<organism evidence="12 13">
    <name type="scientific">Punica granatum</name>
    <name type="common">Pomegranate</name>
    <dbReference type="NCBI Taxonomy" id="22663"/>
    <lineage>
        <taxon>Eukaryota</taxon>
        <taxon>Viridiplantae</taxon>
        <taxon>Streptophyta</taxon>
        <taxon>Embryophyta</taxon>
        <taxon>Tracheophyta</taxon>
        <taxon>Spermatophyta</taxon>
        <taxon>Magnoliopsida</taxon>
        <taxon>eudicotyledons</taxon>
        <taxon>Gunneridae</taxon>
        <taxon>Pentapetalae</taxon>
        <taxon>rosids</taxon>
        <taxon>malvids</taxon>
        <taxon>Myrtales</taxon>
        <taxon>Lythraceae</taxon>
        <taxon>Punica</taxon>
    </lineage>
</organism>
<dbReference type="PROSITE" id="PS50884">
    <property type="entry name" value="ZF_DOF_2"/>
    <property type="match status" value="1"/>
</dbReference>
<keyword evidence="1 9" id="KW-0479">Metal-binding</keyword>
<feature type="compositionally biased region" description="Polar residues" evidence="10">
    <location>
        <begin position="1"/>
        <end position="23"/>
    </location>
</feature>
<gene>
    <name evidence="13" type="primary">LOC116193480</name>
</gene>
<evidence type="ECO:0000256" key="5">
    <source>
        <dbReference type="ARBA" id="ARBA00023125"/>
    </source>
</evidence>
<evidence type="ECO:0000313" key="12">
    <source>
        <dbReference type="Proteomes" id="UP000515151"/>
    </source>
</evidence>
<reference evidence="12" key="1">
    <citation type="journal article" date="2020" name="Plant Biotechnol. J.">
        <title>The pomegranate (Punica granatum L.) draft genome dissects genetic divergence between soft- and hard-seeded cultivars.</title>
        <authorList>
            <person name="Luo X."/>
            <person name="Li H."/>
            <person name="Wu Z."/>
            <person name="Yao W."/>
            <person name="Zhao P."/>
            <person name="Cao D."/>
            <person name="Yu H."/>
            <person name="Li K."/>
            <person name="Poudel K."/>
            <person name="Zhao D."/>
            <person name="Zhang F."/>
            <person name="Xia X."/>
            <person name="Chen L."/>
            <person name="Wang Q."/>
            <person name="Jing D."/>
            <person name="Cao S."/>
        </authorList>
    </citation>
    <scope>NUCLEOTIDE SEQUENCE [LARGE SCALE GENOMIC DNA]</scope>
    <source>
        <strain evidence="12">cv. Tunisia</strain>
    </source>
</reference>
<comment type="function">
    <text evidence="9">Transcription factor that binds specifically to a 5'-AA[AG]G-3' consensus core sequence.</text>
</comment>
<reference evidence="13" key="2">
    <citation type="submission" date="2025-08" db="UniProtKB">
        <authorList>
            <consortium name="RefSeq"/>
        </authorList>
    </citation>
    <scope>IDENTIFICATION</scope>
    <source>
        <tissue evidence="13">Leaf</tissue>
    </source>
</reference>
<keyword evidence="6 9" id="KW-0804">Transcription</keyword>
<feature type="region of interest" description="Disordered" evidence="10">
    <location>
        <begin position="1"/>
        <end position="59"/>
    </location>
</feature>
<evidence type="ECO:0000256" key="2">
    <source>
        <dbReference type="ARBA" id="ARBA00022771"/>
    </source>
</evidence>
<dbReference type="RefSeq" id="XP_031378056.1">
    <property type="nucleotide sequence ID" value="XM_031522196.1"/>
</dbReference>
<dbReference type="GO" id="GO:0008270">
    <property type="term" value="F:zinc ion binding"/>
    <property type="evidence" value="ECO:0007669"/>
    <property type="project" value="UniProtKB-KW"/>
</dbReference>